<dbReference type="InterPro" id="IPR011053">
    <property type="entry name" value="Single_hybrid_motif"/>
</dbReference>
<reference evidence="3 4" key="1">
    <citation type="journal article" date="2015" name="Genome Announc.">
        <title>Expanding the biotechnology potential of lactobacilli through comparative genomics of 213 strains and associated genera.</title>
        <authorList>
            <person name="Sun Z."/>
            <person name="Harris H.M."/>
            <person name="McCann A."/>
            <person name="Guo C."/>
            <person name="Argimon S."/>
            <person name="Zhang W."/>
            <person name="Yang X."/>
            <person name="Jeffery I.B."/>
            <person name="Cooney J.C."/>
            <person name="Kagawa T.F."/>
            <person name="Liu W."/>
            <person name="Song Y."/>
            <person name="Salvetti E."/>
            <person name="Wrobel A."/>
            <person name="Rasinkangas P."/>
            <person name="Parkhill J."/>
            <person name="Rea M.C."/>
            <person name="O'Sullivan O."/>
            <person name="Ritari J."/>
            <person name="Douillard F.P."/>
            <person name="Paul Ross R."/>
            <person name="Yang R."/>
            <person name="Briner A.E."/>
            <person name="Felis G.E."/>
            <person name="de Vos W.M."/>
            <person name="Barrangou R."/>
            <person name="Klaenhammer T.R."/>
            <person name="Caufield P.W."/>
            <person name="Cui Y."/>
            <person name="Zhang H."/>
            <person name="O'Toole P.W."/>
        </authorList>
    </citation>
    <scope>NUCLEOTIDE SEQUENCE [LARGE SCALE GENOMIC DNA]</scope>
    <source>
        <strain evidence="3 4">DSM 5007</strain>
    </source>
</reference>
<keyword evidence="4" id="KW-1185">Reference proteome</keyword>
<dbReference type="eggNOG" id="COG0511">
    <property type="taxonomic scope" value="Bacteria"/>
</dbReference>
<dbReference type="STRING" id="1423807.FD16_GL000574"/>
<dbReference type="InterPro" id="IPR050709">
    <property type="entry name" value="Biotin_Carboxyl_Carrier/Decarb"/>
</dbReference>
<accession>A0A0R1W7Q8</accession>
<dbReference type="InterPro" id="IPR000089">
    <property type="entry name" value="Biotin_lipoyl"/>
</dbReference>
<name>A0A0R1W7Q8_9LACO</name>
<evidence type="ECO:0000259" key="2">
    <source>
        <dbReference type="PROSITE" id="PS50968"/>
    </source>
</evidence>
<dbReference type="EMBL" id="AZGF01000016">
    <property type="protein sequence ID" value="KRM11657.1"/>
    <property type="molecule type" value="Genomic_DNA"/>
</dbReference>
<dbReference type="OrthoDB" id="9811735at2"/>
<dbReference type="SUPFAM" id="SSF51230">
    <property type="entry name" value="Single hybrid motif"/>
    <property type="match status" value="1"/>
</dbReference>
<dbReference type="PROSITE" id="PS50968">
    <property type="entry name" value="BIOTINYL_LIPOYL"/>
    <property type="match status" value="1"/>
</dbReference>
<keyword evidence="1" id="KW-0092">Biotin</keyword>
<evidence type="ECO:0000313" key="4">
    <source>
        <dbReference type="Proteomes" id="UP000051820"/>
    </source>
</evidence>
<evidence type="ECO:0000256" key="1">
    <source>
        <dbReference type="ARBA" id="ARBA00023267"/>
    </source>
</evidence>
<organism evidence="3 4">
    <name type="scientific">Paucilactobacillus suebicus DSM 5007 = KCTC 3549</name>
    <dbReference type="NCBI Taxonomy" id="1423807"/>
    <lineage>
        <taxon>Bacteria</taxon>
        <taxon>Bacillati</taxon>
        <taxon>Bacillota</taxon>
        <taxon>Bacilli</taxon>
        <taxon>Lactobacillales</taxon>
        <taxon>Lactobacillaceae</taxon>
        <taxon>Paucilactobacillus</taxon>
    </lineage>
</organism>
<gene>
    <name evidence="3" type="ORF">FD16_GL000574</name>
</gene>
<dbReference type="PATRIC" id="fig|1423807.3.peg.583"/>
<dbReference type="Gene3D" id="2.40.50.100">
    <property type="match status" value="1"/>
</dbReference>
<evidence type="ECO:0000313" key="3">
    <source>
        <dbReference type="EMBL" id="KRM11657.1"/>
    </source>
</evidence>
<dbReference type="PANTHER" id="PTHR45266">
    <property type="entry name" value="OXALOACETATE DECARBOXYLASE ALPHA CHAIN"/>
    <property type="match status" value="1"/>
</dbReference>
<dbReference type="CDD" id="cd06850">
    <property type="entry name" value="biotinyl_domain"/>
    <property type="match status" value="1"/>
</dbReference>
<dbReference type="Pfam" id="PF00364">
    <property type="entry name" value="Biotin_lipoyl"/>
    <property type="match status" value="1"/>
</dbReference>
<feature type="domain" description="Lipoyl-binding" evidence="2">
    <location>
        <begin position="34"/>
        <end position="121"/>
    </location>
</feature>
<dbReference type="AlphaFoldDB" id="A0A0R1W7Q8"/>
<dbReference type="RefSeq" id="WP_010622983.1">
    <property type="nucleotide sequence ID" value="NZ_AZGF01000016.1"/>
</dbReference>
<sequence>MNSQQLEKIINDLTKMDFVHARLKIDDTEIELDRKDISMPFHRNDEADGTITVNSPMIGIFHANEQPVKIGDNVKAGAVLGQIESMKLFNELNTPDEGNVLSVLCQDGEAVEYDQPLFIIRGGHKQDV</sequence>
<protein>
    <submittedName>
        <fullName evidence="3">Acetyl-CoA carboxylase, biotin carboxyl carrier protein</fullName>
    </submittedName>
</protein>
<comment type="caution">
    <text evidence="3">The sequence shown here is derived from an EMBL/GenBank/DDBJ whole genome shotgun (WGS) entry which is preliminary data.</text>
</comment>
<dbReference type="Proteomes" id="UP000051820">
    <property type="component" value="Unassembled WGS sequence"/>
</dbReference>
<proteinExistence type="predicted"/>
<dbReference type="PANTHER" id="PTHR45266:SF3">
    <property type="entry name" value="OXALOACETATE DECARBOXYLASE ALPHA CHAIN"/>
    <property type="match status" value="1"/>
</dbReference>